<organism evidence="1 2">
    <name type="scientific">Oedothorax gibbosus</name>
    <dbReference type="NCBI Taxonomy" id="931172"/>
    <lineage>
        <taxon>Eukaryota</taxon>
        <taxon>Metazoa</taxon>
        <taxon>Ecdysozoa</taxon>
        <taxon>Arthropoda</taxon>
        <taxon>Chelicerata</taxon>
        <taxon>Arachnida</taxon>
        <taxon>Araneae</taxon>
        <taxon>Araneomorphae</taxon>
        <taxon>Entelegynae</taxon>
        <taxon>Araneoidea</taxon>
        <taxon>Linyphiidae</taxon>
        <taxon>Erigoninae</taxon>
        <taxon>Oedothorax</taxon>
    </lineage>
</organism>
<reference evidence="1 2" key="1">
    <citation type="journal article" date="2022" name="Nat. Ecol. Evol.">
        <title>A masculinizing supergene underlies an exaggerated male reproductive morph in a spider.</title>
        <authorList>
            <person name="Hendrickx F."/>
            <person name="De Corte Z."/>
            <person name="Sonet G."/>
            <person name="Van Belleghem S.M."/>
            <person name="Kostlbacher S."/>
            <person name="Vangestel C."/>
        </authorList>
    </citation>
    <scope>NUCLEOTIDE SEQUENCE [LARGE SCALE GENOMIC DNA]</scope>
    <source>
        <strain evidence="1">W744_W776</strain>
    </source>
</reference>
<dbReference type="Proteomes" id="UP000827092">
    <property type="component" value="Unassembled WGS sequence"/>
</dbReference>
<keyword evidence="2" id="KW-1185">Reference proteome</keyword>
<evidence type="ECO:0000313" key="2">
    <source>
        <dbReference type="Proteomes" id="UP000827092"/>
    </source>
</evidence>
<evidence type="ECO:0000313" key="1">
    <source>
        <dbReference type="EMBL" id="KAG8194027.1"/>
    </source>
</evidence>
<accession>A0AAV6VDD3</accession>
<protein>
    <submittedName>
        <fullName evidence="1">Uncharacterized protein</fullName>
    </submittedName>
</protein>
<dbReference type="EMBL" id="JAFNEN010000110">
    <property type="protein sequence ID" value="KAG8194027.1"/>
    <property type="molecule type" value="Genomic_DNA"/>
</dbReference>
<name>A0AAV6VDD3_9ARAC</name>
<comment type="caution">
    <text evidence="1">The sequence shown here is derived from an EMBL/GenBank/DDBJ whole genome shotgun (WGS) entry which is preliminary data.</text>
</comment>
<gene>
    <name evidence="1" type="ORF">JTE90_028371</name>
</gene>
<proteinExistence type="predicted"/>
<dbReference type="AlphaFoldDB" id="A0AAV6VDD3"/>
<sequence length="142" mass="16085">MFSKKTVKINKNILCLISQALPFDGNSERGEVAGKLDTGKQVNYPAHRVLPESAPGIPESLRDSRLLANDGRQRFYANEQIEKKKTRNISAPKCLSTFQNAFPFEDRPIPPERVIPNVMSVIQHLEQVQENVDNAIHNHNLR</sequence>